<feature type="region of interest" description="Disordered" evidence="1">
    <location>
        <begin position="1"/>
        <end position="183"/>
    </location>
</feature>
<evidence type="ECO:0000256" key="1">
    <source>
        <dbReference type="SAM" id="MobiDB-lite"/>
    </source>
</evidence>
<dbReference type="AlphaFoldDB" id="A0A8T1VXQ6"/>
<evidence type="ECO:0000313" key="3">
    <source>
        <dbReference type="Proteomes" id="UP000693981"/>
    </source>
</evidence>
<reference evidence="2" key="1">
    <citation type="submission" date="2021-02" db="EMBL/GenBank/DDBJ databases">
        <authorList>
            <person name="Palmer J.M."/>
        </authorList>
    </citation>
    <scope>NUCLEOTIDE SEQUENCE</scope>
    <source>
        <strain evidence="2">SCRP23</strain>
    </source>
</reference>
<feature type="compositionally biased region" description="Low complexity" evidence="1">
    <location>
        <begin position="102"/>
        <end position="113"/>
    </location>
</feature>
<feature type="compositionally biased region" description="Basic residues" evidence="1">
    <location>
        <begin position="166"/>
        <end position="178"/>
    </location>
</feature>
<dbReference type="OrthoDB" id="129668at2759"/>
<evidence type="ECO:0000313" key="2">
    <source>
        <dbReference type="EMBL" id="KAG7385726.1"/>
    </source>
</evidence>
<accession>A0A8T1VXQ6</accession>
<feature type="compositionally biased region" description="Low complexity" evidence="1">
    <location>
        <begin position="135"/>
        <end position="165"/>
    </location>
</feature>
<comment type="caution">
    <text evidence="2">The sequence shown here is derived from an EMBL/GenBank/DDBJ whole genome shotgun (WGS) entry which is preliminary data.</text>
</comment>
<protein>
    <submittedName>
        <fullName evidence="2">Uncharacterized protein</fullName>
    </submittedName>
</protein>
<sequence>MLAASSQSQDETSPAKEAASALASTTTSVVARALPPGKPPYWSPDHSNEDEVIDASAGEVDEGSSLNVDDSQPHRSPTTPRAPPVLDGTKLPPVTAQPPSPATTTAPSAPGSSKQMIPARLLPAKGKSPATGAGKPSSSSKKVSLRSTKSSTAAGSVSRSSSSNHKVAKTPSKAKTKAKAQAPSKVALSAAPYHIDIKTSVARAAQCARMDSRESDHMKQQRGLPFFHPGARRCWDQMLALNVPCETTSEGERVRPTPTSAAGIQAFADITAVDHPWRQTLHLLPDHMFFVDDSILEICPPVEKGKRAKKPATDIEVLSNEWCKYRAIGREDIFLALWERSHWLSKSSILISLAEEWQASDQSNPVVVEAAVREEPEMTEPHIPGLHPKTGDLLNRPGISSFSPPNLAHGEGHVT</sequence>
<dbReference type="Proteomes" id="UP000693981">
    <property type="component" value="Unassembled WGS sequence"/>
</dbReference>
<keyword evidence="3" id="KW-1185">Reference proteome</keyword>
<name>A0A8T1VXQ6_9STRA</name>
<feature type="compositionally biased region" description="Polar residues" evidence="1">
    <location>
        <begin position="1"/>
        <end position="11"/>
    </location>
</feature>
<proteinExistence type="predicted"/>
<feature type="compositionally biased region" description="Low complexity" evidence="1">
    <location>
        <begin position="15"/>
        <end position="33"/>
    </location>
</feature>
<dbReference type="EMBL" id="JAGDFL010000540">
    <property type="protein sequence ID" value="KAG7385726.1"/>
    <property type="molecule type" value="Genomic_DNA"/>
</dbReference>
<feature type="region of interest" description="Disordered" evidence="1">
    <location>
        <begin position="377"/>
        <end position="415"/>
    </location>
</feature>
<gene>
    <name evidence="2" type="ORF">PHYBOEH_008956</name>
</gene>
<feature type="compositionally biased region" description="Polar residues" evidence="1">
    <location>
        <begin position="64"/>
        <end position="79"/>
    </location>
</feature>
<organism evidence="2 3">
    <name type="scientific">Phytophthora boehmeriae</name>
    <dbReference type="NCBI Taxonomy" id="109152"/>
    <lineage>
        <taxon>Eukaryota</taxon>
        <taxon>Sar</taxon>
        <taxon>Stramenopiles</taxon>
        <taxon>Oomycota</taxon>
        <taxon>Peronosporomycetes</taxon>
        <taxon>Peronosporales</taxon>
        <taxon>Peronosporaceae</taxon>
        <taxon>Phytophthora</taxon>
    </lineage>
</organism>